<dbReference type="GeneTree" id="ENSGT00940000158406"/>
<dbReference type="SUPFAM" id="SSF49265">
    <property type="entry name" value="Fibronectin type III"/>
    <property type="match status" value="2"/>
</dbReference>
<evidence type="ECO:0000313" key="5">
    <source>
        <dbReference type="Proteomes" id="UP000007635"/>
    </source>
</evidence>
<dbReference type="PANTHER" id="PTHR20859">
    <property type="entry name" value="INTERFERON/INTERLEUKIN RECEPTOR"/>
    <property type="match status" value="1"/>
</dbReference>
<dbReference type="eggNOG" id="ENOG502S2QA">
    <property type="taxonomic scope" value="Eukaryota"/>
</dbReference>
<dbReference type="Proteomes" id="UP000007635">
    <property type="component" value="Chromosome XVI"/>
</dbReference>
<dbReference type="OMA" id="YHILYWE"/>
<feature type="compositionally biased region" description="Low complexity" evidence="1">
    <location>
        <begin position="353"/>
        <end position="366"/>
    </location>
</feature>
<reference evidence="4" key="2">
    <citation type="submission" date="2025-08" db="UniProtKB">
        <authorList>
            <consortium name="Ensembl"/>
        </authorList>
    </citation>
    <scope>IDENTIFICATION</scope>
</reference>
<keyword evidence="2" id="KW-0812">Transmembrane</keyword>
<feature type="region of interest" description="Disordered" evidence="1">
    <location>
        <begin position="342"/>
        <end position="377"/>
    </location>
</feature>
<dbReference type="InterPro" id="IPR050650">
    <property type="entry name" value="Type-II_Cytokine-TF_Rcpt"/>
</dbReference>
<evidence type="ECO:0000313" key="4">
    <source>
        <dbReference type="Ensembl" id="ENSGACP00000001849.2"/>
    </source>
</evidence>
<dbReference type="InterPro" id="IPR003961">
    <property type="entry name" value="FN3_dom"/>
</dbReference>
<sequence length="416" mass="47020">MTPKEENLPQCARKKLRFTLETSLDGHVRAELKHPKNLAMITLNTNYMLTWDWDQSSSESGAVNFTTQYVAKYKLTSKRLSKKKSPVWITACEKTWRRSCDLTKFSLYYLGIYVLRVQANVNGDVSAWEQKEFCPDTDADLGPPNKVDLSPAGSDLDVFISDPVTSTNISMKENHPELYYHVVYWERSAGQQAVGTQTLDSSANIVTLPNLKPWTWYCVRVQSRYDYYNKKSIFSSPHCMQTEGATPWWQIFMYFMASLVTTFLVILLPLYSCFRCYKTLKETWFPSVLLPTPIQYLWDSTGYDIPRLVSPESDSELLCDRVTVEPLLHILPPEAVPAPLSCLEPDSRHSRQDSSGSGDSGVYSTGGSSGLRQPNTSHSSTLAEVFDLVQVKIQDMAPGLKAQHVNVDEGIVDMCV</sequence>
<dbReference type="InterPro" id="IPR015373">
    <property type="entry name" value="Interferon/interleukin_rcp_dom"/>
</dbReference>
<dbReference type="AlphaFoldDB" id="G3N960"/>
<evidence type="ECO:0000256" key="2">
    <source>
        <dbReference type="SAM" id="Phobius"/>
    </source>
</evidence>
<keyword evidence="2" id="KW-0472">Membrane</keyword>
<keyword evidence="5" id="KW-1185">Reference proteome</keyword>
<evidence type="ECO:0000256" key="1">
    <source>
        <dbReference type="SAM" id="MobiDB-lite"/>
    </source>
</evidence>
<dbReference type="GO" id="GO:0004904">
    <property type="term" value="F:interferon receptor activity"/>
    <property type="evidence" value="ECO:0007669"/>
    <property type="project" value="TreeGrafter"/>
</dbReference>
<dbReference type="InParanoid" id="G3N960"/>
<keyword evidence="2" id="KW-1133">Transmembrane helix</keyword>
<dbReference type="PROSITE" id="PS50853">
    <property type="entry name" value="FN3"/>
    <property type="match status" value="1"/>
</dbReference>
<dbReference type="Pfam" id="PF09294">
    <property type="entry name" value="Interfer-bind"/>
    <property type="match status" value="1"/>
</dbReference>
<name>G3N960_GASAC</name>
<dbReference type="GO" id="GO:0005886">
    <property type="term" value="C:plasma membrane"/>
    <property type="evidence" value="ECO:0007669"/>
    <property type="project" value="TreeGrafter"/>
</dbReference>
<organism evidence="4 5">
    <name type="scientific">Gasterosteus aculeatus aculeatus</name>
    <name type="common">three-spined stickleback</name>
    <dbReference type="NCBI Taxonomy" id="481459"/>
    <lineage>
        <taxon>Eukaryota</taxon>
        <taxon>Metazoa</taxon>
        <taxon>Chordata</taxon>
        <taxon>Craniata</taxon>
        <taxon>Vertebrata</taxon>
        <taxon>Euteleostomi</taxon>
        <taxon>Actinopterygii</taxon>
        <taxon>Neopterygii</taxon>
        <taxon>Teleostei</taxon>
        <taxon>Neoteleostei</taxon>
        <taxon>Acanthomorphata</taxon>
        <taxon>Eupercaria</taxon>
        <taxon>Perciformes</taxon>
        <taxon>Cottioidei</taxon>
        <taxon>Gasterosteales</taxon>
        <taxon>Gasterosteidae</taxon>
        <taxon>Gasterosteus</taxon>
    </lineage>
</organism>
<dbReference type="STRING" id="69293.ENSGACP00000001849"/>
<dbReference type="Gene3D" id="2.60.40.10">
    <property type="entry name" value="Immunoglobulins"/>
    <property type="match status" value="2"/>
</dbReference>
<dbReference type="PANTHER" id="PTHR20859:SF85">
    <property type="entry name" value="INTERFERON ALPHA_BETA RECEPTOR 1 ISOFORM X1"/>
    <property type="match status" value="1"/>
</dbReference>
<protein>
    <recommendedName>
        <fullName evidence="3">Fibronectin type-III domain-containing protein</fullName>
    </recommendedName>
</protein>
<feature type="transmembrane region" description="Helical" evidence="2">
    <location>
        <begin position="248"/>
        <end position="271"/>
    </location>
</feature>
<dbReference type="Bgee" id="ENSGACG00000001427">
    <property type="expression patterns" value="Expressed in testis and 13 other cell types or tissues"/>
</dbReference>
<proteinExistence type="predicted"/>
<reference evidence="4" key="3">
    <citation type="submission" date="2025-09" db="UniProtKB">
        <authorList>
            <consortium name="Ensembl"/>
        </authorList>
    </citation>
    <scope>IDENTIFICATION</scope>
</reference>
<dbReference type="Pfam" id="PF01108">
    <property type="entry name" value="Tissue_fac"/>
    <property type="match status" value="1"/>
</dbReference>
<dbReference type="Ensembl" id="ENSGACT00000001851.2">
    <property type="protein sequence ID" value="ENSGACP00000001849.2"/>
    <property type="gene ID" value="ENSGACG00000001427.2"/>
</dbReference>
<dbReference type="InterPro" id="IPR036116">
    <property type="entry name" value="FN3_sf"/>
</dbReference>
<evidence type="ECO:0000259" key="3">
    <source>
        <dbReference type="PROSITE" id="PS50853"/>
    </source>
</evidence>
<dbReference type="CDD" id="cd00063">
    <property type="entry name" value="FN3"/>
    <property type="match status" value="1"/>
</dbReference>
<accession>G3N960</accession>
<dbReference type="InterPro" id="IPR013783">
    <property type="entry name" value="Ig-like_fold"/>
</dbReference>
<feature type="domain" description="Fibronectin type-III" evidence="3">
    <location>
        <begin position="152"/>
        <end position="245"/>
    </location>
</feature>
<reference evidence="4 5" key="1">
    <citation type="journal article" date="2021" name="G3 (Bethesda)">
        <title>Improved contiguity of the threespine stickleback genome using long-read sequencing.</title>
        <authorList>
            <person name="Nath S."/>
            <person name="Shaw D.E."/>
            <person name="White M.A."/>
        </authorList>
    </citation>
    <scope>NUCLEOTIDE SEQUENCE [LARGE SCALE GENOMIC DNA]</scope>
    <source>
        <strain evidence="4 5">Lake Benthic</strain>
    </source>
</reference>